<dbReference type="KEGG" id="caua:113066105"/>
<dbReference type="Proteomes" id="UP000515129">
    <property type="component" value="Chromosome 49"/>
</dbReference>
<proteinExistence type="predicted"/>
<dbReference type="Pfam" id="PF14291">
    <property type="entry name" value="DUF4371"/>
    <property type="match status" value="1"/>
</dbReference>
<dbReference type="PANTHER" id="PTHR45749">
    <property type="match status" value="1"/>
</dbReference>
<reference evidence="5" key="1">
    <citation type="submission" date="2025-08" db="UniProtKB">
        <authorList>
            <consortium name="RefSeq"/>
        </authorList>
    </citation>
    <scope>IDENTIFICATION</scope>
    <source>
        <strain evidence="5">Wakin</strain>
        <tissue evidence="5">Muscle</tissue>
    </source>
</reference>
<dbReference type="RefSeq" id="XP_026093535.1">
    <property type="nucleotide sequence ID" value="XM_026237750.1"/>
</dbReference>
<dbReference type="GeneID" id="113066105"/>
<evidence type="ECO:0000259" key="3">
    <source>
        <dbReference type="Pfam" id="PF14291"/>
    </source>
</evidence>
<evidence type="ECO:0000256" key="1">
    <source>
        <dbReference type="SAM" id="MobiDB-lite"/>
    </source>
</evidence>
<evidence type="ECO:0000313" key="5">
    <source>
        <dbReference type="RefSeq" id="XP_026093535.1"/>
    </source>
</evidence>
<dbReference type="GO" id="GO:0046983">
    <property type="term" value="F:protein dimerization activity"/>
    <property type="evidence" value="ECO:0007669"/>
    <property type="project" value="InterPro"/>
</dbReference>
<dbReference type="InterPro" id="IPR008906">
    <property type="entry name" value="HATC_C_dom"/>
</dbReference>
<organism evidence="4 5">
    <name type="scientific">Carassius auratus</name>
    <name type="common">Goldfish</name>
    <dbReference type="NCBI Taxonomy" id="7957"/>
    <lineage>
        <taxon>Eukaryota</taxon>
        <taxon>Metazoa</taxon>
        <taxon>Chordata</taxon>
        <taxon>Craniata</taxon>
        <taxon>Vertebrata</taxon>
        <taxon>Euteleostomi</taxon>
        <taxon>Actinopterygii</taxon>
        <taxon>Neopterygii</taxon>
        <taxon>Teleostei</taxon>
        <taxon>Ostariophysi</taxon>
        <taxon>Cypriniformes</taxon>
        <taxon>Cyprinidae</taxon>
        <taxon>Cyprininae</taxon>
        <taxon>Carassius</taxon>
    </lineage>
</organism>
<evidence type="ECO:0000313" key="4">
    <source>
        <dbReference type="Proteomes" id="UP000515129"/>
    </source>
</evidence>
<protein>
    <submittedName>
        <fullName evidence="5">Zinc finger MYM-type protein 1-like</fullName>
    </submittedName>
</protein>
<dbReference type="InterPro" id="IPR025398">
    <property type="entry name" value="DUF4371"/>
</dbReference>
<feature type="domain" description="DUF4371" evidence="3">
    <location>
        <begin position="84"/>
        <end position="310"/>
    </location>
</feature>
<keyword evidence="4" id="KW-1185">Reference proteome</keyword>
<dbReference type="OrthoDB" id="10063194at2759"/>
<dbReference type="PANTHER" id="PTHR45749:SF28">
    <property type="entry name" value="ZINC FINGER MYM-TYPE PROTEIN 1-LIKE-RELATED"/>
    <property type="match status" value="1"/>
</dbReference>
<dbReference type="SUPFAM" id="SSF53098">
    <property type="entry name" value="Ribonuclease H-like"/>
    <property type="match status" value="1"/>
</dbReference>
<dbReference type="InterPro" id="IPR012337">
    <property type="entry name" value="RNaseH-like_sf"/>
</dbReference>
<feature type="region of interest" description="Disordered" evidence="1">
    <location>
        <begin position="1"/>
        <end position="26"/>
    </location>
</feature>
<dbReference type="AlphaFoldDB" id="A0A6P6MA09"/>
<name>A0A6P6MA09_CARAU</name>
<gene>
    <name evidence="5" type="primary">LOC113066105</name>
</gene>
<accession>A0A6P6MA09</accession>
<sequence>MVERVAENSNMAVTRHQFSKPNQPDPKLIAKQSLPKYTLSFQTQWYQKFPWLHVSPGVEGVLCFYCSKAFNSETSPLAKNADSAFISSGFKNWKKALERFTVHERSDSHKTAMTTHIYEDRSVQVQLSSVSVKQQEEARGCLLKIIGAVQMLARQGLPFRGHECGEGNFEQVLKYKSEDDPSLAKWLTGGRKDVYTSAMVQNEILTLFSSVIIREIVESIRSLPHLQYSVMMDGTRDVSGKEQEAVCLRYLDKDLVPHEEFIGLYEVSLTTGENLAKVVMDVLQRLNLPITGLRGQAYDGAANMAGKYNGAQAIVRKIQPLAPYVHCAAHCVNLITQRSCTASIFIRNSLDWVNELGVLFGQSGKLKDIFKGIARSEEGEGPCHSIRPLCPTRWTVRTSAIRTVLNQYECIIKALAEMAVSESDAASKAQGLYETFQQGNVVLGLVCALEITGELEVLNMSLQSRTQTLDGMLSAVACVKESFSKKRNTESFQALYMKATRMCETLHLTPIASPRVRIPPQRFTGNAPAHVHVSPPDYYRTEFYKVLDVADMQFRERFEQEGMQMLRHLEQVLLTGKIHGVVQQYPEINPDILKVQLALFRMKYSFQSSTEIVAILQGMTPEVRGLFDQVETVTRLLLVVPVSSAESERSFSSLRRLKTWLRSTMTQTRLNSIAVCNVHKDKLDRVNRKMIAEQFVSCKEGRKSTFGSFK</sequence>
<feature type="domain" description="HAT C-terminal dimerisation" evidence="2">
    <location>
        <begin position="625"/>
        <end position="678"/>
    </location>
</feature>
<evidence type="ECO:0000259" key="2">
    <source>
        <dbReference type="Pfam" id="PF05699"/>
    </source>
</evidence>
<dbReference type="Pfam" id="PF05699">
    <property type="entry name" value="Dimer_Tnp_hAT"/>
    <property type="match status" value="1"/>
</dbReference>